<accession>A0AAI9ZWM6</accession>
<protein>
    <submittedName>
        <fullName evidence="2">Uncharacterized protein</fullName>
    </submittedName>
</protein>
<proteinExistence type="predicted"/>
<name>A0AAI9ZWM6_9PEZI</name>
<comment type="caution">
    <text evidence="2">The sequence shown here is derived from an EMBL/GenBank/DDBJ whole genome shotgun (WGS) entry which is preliminary data.</text>
</comment>
<dbReference type="GeneID" id="85467124"/>
<gene>
    <name evidence="2" type="ORF">BDP81DRAFT_179725</name>
</gene>
<dbReference type="EMBL" id="JAHMHQ010000005">
    <property type="protein sequence ID" value="KAK1639574.1"/>
    <property type="molecule type" value="Genomic_DNA"/>
</dbReference>
<evidence type="ECO:0000256" key="1">
    <source>
        <dbReference type="SAM" id="MobiDB-lite"/>
    </source>
</evidence>
<sequence>MQWQHPTNDVRHGLSCSNFAGAPGDHGDLAQAPTCKSRTRSPNPGCLSPNGGWSNQPIEPVSGTWLDMEGTRNTCLMEGCSFSFSTPQPRNHLIPDHACHMHLGPFTWRLPPGAWNKTLYTLVRCRDPTTQKKISVAPTASPVPRIAPQRRSLLVVDSCLSHPTSASMNTSGLNCPNLPALVTS</sequence>
<evidence type="ECO:0000313" key="2">
    <source>
        <dbReference type="EMBL" id="KAK1639574.1"/>
    </source>
</evidence>
<evidence type="ECO:0000313" key="3">
    <source>
        <dbReference type="Proteomes" id="UP001243989"/>
    </source>
</evidence>
<dbReference type="RefSeq" id="XP_060448181.1">
    <property type="nucleotide sequence ID" value="XM_060582262.1"/>
</dbReference>
<reference evidence="2" key="1">
    <citation type="submission" date="2021-06" db="EMBL/GenBank/DDBJ databases">
        <title>Comparative genomics, transcriptomics and evolutionary studies reveal genomic signatures of adaptation to plant cell wall in hemibiotrophic fungi.</title>
        <authorList>
            <consortium name="DOE Joint Genome Institute"/>
            <person name="Baroncelli R."/>
            <person name="Diaz J.F."/>
            <person name="Benocci T."/>
            <person name="Peng M."/>
            <person name="Battaglia E."/>
            <person name="Haridas S."/>
            <person name="Andreopoulos W."/>
            <person name="Labutti K."/>
            <person name="Pangilinan J."/>
            <person name="Floch G.L."/>
            <person name="Makela M.R."/>
            <person name="Henrissat B."/>
            <person name="Grigoriev I.V."/>
            <person name="Crouch J.A."/>
            <person name="De Vries R.P."/>
            <person name="Sukno S.A."/>
            <person name="Thon M.R."/>
        </authorList>
    </citation>
    <scope>NUCLEOTIDE SEQUENCE</scope>
    <source>
        <strain evidence="2">CBS 102054</strain>
    </source>
</reference>
<feature type="region of interest" description="Disordered" evidence="1">
    <location>
        <begin position="27"/>
        <end position="64"/>
    </location>
</feature>
<dbReference type="AlphaFoldDB" id="A0AAI9ZWM6"/>
<dbReference type="Proteomes" id="UP001243989">
    <property type="component" value="Unassembled WGS sequence"/>
</dbReference>
<keyword evidence="3" id="KW-1185">Reference proteome</keyword>
<organism evidence="2 3">
    <name type="scientific">Colletotrichum phormii</name>
    <dbReference type="NCBI Taxonomy" id="359342"/>
    <lineage>
        <taxon>Eukaryota</taxon>
        <taxon>Fungi</taxon>
        <taxon>Dikarya</taxon>
        <taxon>Ascomycota</taxon>
        <taxon>Pezizomycotina</taxon>
        <taxon>Sordariomycetes</taxon>
        <taxon>Hypocreomycetidae</taxon>
        <taxon>Glomerellales</taxon>
        <taxon>Glomerellaceae</taxon>
        <taxon>Colletotrichum</taxon>
        <taxon>Colletotrichum acutatum species complex</taxon>
    </lineage>
</organism>